<evidence type="ECO:0000256" key="9">
    <source>
        <dbReference type="ARBA" id="ARBA00023316"/>
    </source>
</evidence>
<comment type="pathway">
    <text evidence="2">Cell wall biogenesis; cell wall polysaccharide biosynthesis.</text>
</comment>
<evidence type="ECO:0000256" key="1">
    <source>
        <dbReference type="ARBA" id="ARBA00001947"/>
    </source>
</evidence>
<dbReference type="InterPro" id="IPR006311">
    <property type="entry name" value="TAT_signal"/>
</dbReference>
<accession>A0A935T588</accession>
<dbReference type="GO" id="GO:0006508">
    <property type="term" value="P:proteolysis"/>
    <property type="evidence" value="ECO:0007669"/>
    <property type="project" value="UniProtKB-KW"/>
</dbReference>
<evidence type="ECO:0000256" key="6">
    <source>
        <dbReference type="ARBA" id="ARBA00022801"/>
    </source>
</evidence>
<dbReference type="InterPro" id="IPR009045">
    <property type="entry name" value="Zn_M74/Hedgehog-like"/>
</dbReference>
<feature type="chain" id="PRO_5037625565" description="Murein endopeptidase K" evidence="12">
    <location>
        <begin position="35"/>
        <end position="185"/>
    </location>
</feature>
<organism evidence="13 14">
    <name type="scientific">Candidatus Accumulibacter affinis</name>
    <dbReference type="NCBI Taxonomy" id="2954384"/>
    <lineage>
        <taxon>Bacteria</taxon>
        <taxon>Pseudomonadati</taxon>
        <taxon>Pseudomonadota</taxon>
        <taxon>Betaproteobacteria</taxon>
        <taxon>Candidatus Accumulibacter</taxon>
    </lineage>
</organism>
<keyword evidence="5 12" id="KW-0732">Signal</keyword>
<dbReference type="EMBL" id="JADJOT010000003">
    <property type="protein sequence ID" value="MBK7953213.1"/>
    <property type="molecule type" value="Genomic_DNA"/>
</dbReference>
<dbReference type="GO" id="GO:0046872">
    <property type="term" value="F:metal ion binding"/>
    <property type="evidence" value="ECO:0007669"/>
    <property type="project" value="UniProtKB-KW"/>
</dbReference>
<keyword evidence="9" id="KW-0961">Cell wall biogenesis/degradation</keyword>
<dbReference type="PANTHER" id="PTHR37425:SF1">
    <property type="entry name" value="OUTER MEMBRANE PROTEIN"/>
    <property type="match status" value="1"/>
</dbReference>
<dbReference type="PANTHER" id="PTHR37425">
    <property type="match status" value="1"/>
</dbReference>
<keyword evidence="7" id="KW-0862">Zinc</keyword>
<comment type="similarity">
    <text evidence="10">Belongs to the peptidase M15 family.</text>
</comment>
<gene>
    <name evidence="13" type="ORF">IPK02_04085</name>
</gene>
<evidence type="ECO:0000256" key="11">
    <source>
        <dbReference type="ARBA" id="ARBA00093666"/>
    </source>
</evidence>
<evidence type="ECO:0000256" key="3">
    <source>
        <dbReference type="ARBA" id="ARBA00022670"/>
    </source>
</evidence>
<comment type="caution">
    <text evidence="13">The sequence shown here is derived from an EMBL/GenBank/DDBJ whole genome shotgun (WGS) entry which is preliminary data.</text>
</comment>
<evidence type="ECO:0000256" key="4">
    <source>
        <dbReference type="ARBA" id="ARBA00022723"/>
    </source>
</evidence>
<keyword evidence="8" id="KW-0482">Metalloprotease</keyword>
<proteinExistence type="inferred from homology"/>
<dbReference type="Proteomes" id="UP000706151">
    <property type="component" value="Unassembled WGS sequence"/>
</dbReference>
<dbReference type="AlphaFoldDB" id="A0A935T588"/>
<evidence type="ECO:0000313" key="13">
    <source>
        <dbReference type="EMBL" id="MBK7953213.1"/>
    </source>
</evidence>
<dbReference type="GO" id="GO:0008237">
    <property type="term" value="F:metallopeptidase activity"/>
    <property type="evidence" value="ECO:0007669"/>
    <property type="project" value="UniProtKB-KW"/>
</dbReference>
<keyword evidence="6" id="KW-0378">Hydrolase</keyword>
<evidence type="ECO:0000256" key="12">
    <source>
        <dbReference type="SAM" id="SignalP"/>
    </source>
</evidence>
<dbReference type="PROSITE" id="PS51318">
    <property type="entry name" value="TAT"/>
    <property type="match status" value="1"/>
</dbReference>
<evidence type="ECO:0000256" key="7">
    <source>
        <dbReference type="ARBA" id="ARBA00022833"/>
    </source>
</evidence>
<evidence type="ECO:0000256" key="5">
    <source>
        <dbReference type="ARBA" id="ARBA00022729"/>
    </source>
</evidence>
<keyword evidence="3" id="KW-0645">Protease</keyword>
<protein>
    <recommendedName>
        <fullName evidence="11">Murein endopeptidase K</fullName>
    </recommendedName>
</protein>
<keyword evidence="4" id="KW-0479">Metal-binding</keyword>
<evidence type="ECO:0000256" key="2">
    <source>
        <dbReference type="ARBA" id="ARBA00004776"/>
    </source>
</evidence>
<dbReference type="GO" id="GO:0071555">
    <property type="term" value="P:cell wall organization"/>
    <property type="evidence" value="ECO:0007669"/>
    <property type="project" value="UniProtKB-KW"/>
</dbReference>
<sequence length="185" mass="20409">MLKPQEHARRLFLGRAARLLTVGAALPLARPALAALPNARSLEFAHTHTGERLSVVFAIGEQHVPEALNRLNLFLRDHYSGEVGHIDPQLFDLLFRVRQELGCEQPFQVISGYRCAETNTRLRNTGGGGVARQSLHMQGKAIDIRIAGVPLVDLRDAAAAQAVGGVGFYPRAEFVHLDTGRVRYW</sequence>
<feature type="signal peptide" evidence="12">
    <location>
        <begin position="1"/>
        <end position="34"/>
    </location>
</feature>
<dbReference type="Gene3D" id="3.30.1380.10">
    <property type="match status" value="1"/>
</dbReference>
<evidence type="ECO:0000256" key="8">
    <source>
        <dbReference type="ARBA" id="ARBA00023049"/>
    </source>
</evidence>
<reference evidence="13 14" key="1">
    <citation type="submission" date="2020-10" db="EMBL/GenBank/DDBJ databases">
        <title>Connecting structure to function with the recovery of over 1000 high-quality activated sludge metagenome-assembled genomes encoding full-length rRNA genes using long-read sequencing.</title>
        <authorList>
            <person name="Singleton C.M."/>
            <person name="Petriglieri F."/>
            <person name="Kristensen J.M."/>
            <person name="Kirkegaard R.H."/>
            <person name="Michaelsen T.Y."/>
            <person name="Andersen M.H."/>
            <person name="Karst S.M."/>
            <person name="Dueholm M.S."/>
            <person name="Nielsen P.H."/>
            <person name="Albertsen M."/>
        </authorList>
    </citation>
    <scope>NUCLEOTIDE SEQUENCE [LARGE SCALE GENOMIC DNA]</scope>
    <source>
        <strain evidence="13">Fred_18-Q3-R57-64_BAT3C.720</strain>
    </source>
</reference>
<name>A0A935T588_9PROT</name>
<dbReference type="SUPFAM" id="SSF55166">
    <property type="entry name" value="Hedgehog/DD-peptidase"/>
    <property type="match status" value="1"/>
</dbReference>
<comment type="cofactor">
    <cofactor evidence="1">
        <name>Zn(2+)</name>
        <dbReference type="ChEBI" id="CHEBI:29105"/>
    </cofactor>
</comment>
<dbReference type="InterPro" id="IPR010275">
    <property type="entry name" value="MepK"/>
</dbReference>
<evidence type="ECO:0000256" key="10">
    <source>
        <dbReference type="ARBA" id="ARBA00093448"/>
    </source>
</evidence>
<dbReference type="Pfam" id="PF05951">
    <property type="entry name" value="Peptidase_M15_2"/>
    <property type="match status" value="1"/>
</dbReference>
<evidence type="ECO:0000313" key="14">
    <source>
        <dbReference type="Proteomes" id="UP000706151"/>
    </source>
</evidence>